<dbReference type="PANTHER" id="PTHR32089:SF112">
    <property type="entry name" value="LYSOZYME-LIKE PROTEIN-RELATED"/>
    <property type="match status" value="1"/>
</dbReference>
<evidence type="ECO:0000256" key="6">
    <source>
        <dbReference type="SAM" id="Coils"/>
    </source>
</evidence>
<dbReference type="SMART" id="SM00283">
    <property type="entry name" value="MA"/>
    <property type="match status" value="1"/>
</dbReference>
<dbReference type="PROSITE" id="PS50111">
    <property type="entry name" value="CHEMOTAXIS_TRANSDUC_2"/>
    <property type="match status" value="1"/>
</dbReference>
<evidence type="ECO:0000259" key="10">
    <source>
        <dbReference type="PROSITE" id="PS50885"/>
    </source>
</evidence>
<feature type="domain" description="T-SNARE coiled-coil homology" evidence="9">
    <location>
        <begin position="457"/>
        <end position="519"/>
    </location>
</feature>
<feature type="coiled-coil region" evidence="6">
    <location>
        <begin position="80"/>
        <end position="107"/>
    </location>
</feature>
<evidence type="ECO:0000256" key="3">
    <source>
        <dbReference type="ARBA" id="ARBA00023224"/>
    </source>
</evidence>
<dbReference type="Gene3D" id="6.10.340.10">
    <property type="match status" value="1"/>
</dbReference>
<dbReference type="PANTHER" id="PTHR32089">
    <property type="entry name" value="METHYL-ACCEPTING CHEMOTAXIS PROTEIN MCPB"/>
    <property type="match status" value="1"/>
</dbReference>
<feature type="domain" description="Methyl-accepting transducer" evidence="8">
    <location>
        <begin position="305"/>
        <end position="541"/>
    </location>
</feature>
<dbReference type="InterPro" id="IPR000727">
    <property type="entry name" value="T_SNARE_dom"/>
</dbReference>
<comment type="similarity">
    <text evidence="4">Belongs to the methyl-accepting chemotaxis (MCP) protein family.</text>
</comment>
<dbReference type="RefSeq" id="WP_149815921.1">
    <property type="nucleotide sequence ID" value="NZ_VUOA01000009.1"/>
</dbReference>
<dbReference type="GO" id="GO:0005886">
    <property type="term" value="C:plasma membrane"/>
    <property type="evidence" value="ECO:0007669"/>
    <property type="project" value="UniProtKB-SubCell"/>
</dbReference>
<comment type="caution">
    <text evidence="11">The sequence shown here is derived from an EMBL/GenBank/DDBJ whole genome shotgun (WGS) entry which is preliminary data.</text>
</comment>
<dbReference type="Gene3D" id="1.10.287.950">
    <property type="entry name" value="Methyl-accepting chemotaxis protein"/>
    <property type="match status" value="1"/>
</dbReference>
<dbReference type="InterPro" id="IPR024478">
    <property type="entry name" value="HlyB_4HB_MCP"/>
</dbReference>
<evidence type="ECO:0000256" key="7">
    <source>
        <dbReference type="SAM" id="Phobius"/>
    </source>
</evidence>
<dbReference type="OrthoDB" id="9814202at2"/>
<dbReference type="SUPFAM" id="SSF158472">
    <property type="entry name" value="HAMP domain-like"/>
    <property type="match status" value="1"/>
</dbReference>
<dbReference type="EMBL" id="VUOA01000009">
    <property type="protein sequence ID" value="KAA2241140.1"/>
    <property type="molecule type" value="Genomic_DNA"/>
</dbReference>
<evidence type="ECO:0000256" key="5">
    <source>
        <dbReference type="PROSITE-ProRule" id="PRU00284"/>
    </source>
</evidence>
<organism evidence="11 12">
    <name type="scientific">Salinarimonas soli</name>
    <dbReference type="NCBI Taxonomy" id="1638099"/>
    <lineage>
        <taxon>Bacteria</taxon>
        <taxon>Pseudomonadati</taxon>
        <taxon>Pseudomonadota</taxon>
        <taxon>Alphaproteobacteria</taxon>
        <taxon>Hyphomicrobiales</taxon>
        <taxon>Salinarimonadaceae</taxon>
        <taxon>Salinarimonas</taxon>
    </lineage>
</organism>
<dbReference type="GO" id="GO:0007165">
    <property type="term" value="P:signal transduction"/>
    <property type="evidence" value="ECO:0007669"/>
    <property type="project" value="UniProtKB-KW"/>
</dbReference>
<dbReference type="InterPro" id="IPR003660">
    <property type="entry name" value="HAMP_dom"/>
</dbReference>
<dbReference type="PRINTS" id="PR00260">
    <property type="entry name" value="CHEMTRNSDUCR"/>
</dbReference>
<feature type="domain" description="HAMP" evidence="10">
    <location>
        <begin position="211"/>
        <end position="264"/>
    </location>
</feature>
<gene>
    <name evidence="11" type="ORF">F0L46_04905</name>
</gene>
<proteinExistence type="inferred from homology"/>
<sequence length="561" mass="58808">MLQSLSIRAKLIGAFAILIALMCGLGLLSIHGLRGLNEVKTEISGTSLPGVRWAGALDGFQKSYRLAMLRHVLNTDPSARRAIEDRMAEVLTELEKAQRAVERLAASPEERSVYDEFVRSWQSFLVESRIVIELSRKNQTEQARDHNMAKALPFAQRVDASLARLVEINNHDAEAATQKGEGVFASTQTLVITALAATALMSAAMAYLIVRSVASGIASVVGPMQALAGGNLKVDVPHQGQKTEIGTIAAVVQIFKEALIERRQLEEAAKAKELGDAAEKRRLMNELAQSFQAKVGGLVEHLSAAANEMEATARSMSSTAEQTNQQSRIVAANAEETAANVQAVATATEELASSASEVGGQVSQTAKAASRAMDDARRTNQTVQTLAAGAQKIGDVVKLISDIAGQTNLLALNATIEAARAGEAGKGFAVVAAEVKTLADQTAKATNEISAQISQIQGATSEAVEAIRSIGSAIESMHTMAVSVAAAVEQQQAATQEIARNVSRAAQGTEGVTQNIGQVQQAASQAGNAAAQVLSAAGELSRNAADLNREVSGFLGGIRAA</sequence>
<dbReference type="Pfam" id="PF00015">
    <property type="entry name" value="MCPsignal"/>
    <property type="match status" value="1"/>
</dbReference>
<dbReference type="SMART" id="SM00304">
    <property type="entry name" value="HAMP"/>
    <property type="match status" value="1"/>
</dbReference>
<dbReference type="InterPro" id="IPR004090">
    <property type="entry name" value="Chemotax_Me-accpt_rcpt"/>
</dbReference>
<dbReference type="AlphaFoldDB" id="A0A5B2VRB7"/>
<keyword evidence="3 5" id="KW-0807">Transducer</keyword>
<reference evidence="11 12" key="2">
    <citation type="submission" date="2019-09" db="EMBL/GenBank/DDBJ databases">
        <authorList>
            <person name="Jin C."/>
        </authorList>
    </citation>
    <scope>NUCLEOTIDE SEQUENCE [LARGE SCALE GENOMIC DNA]</scope>
    <source>
        <strain evidence="11 12">BN140002</strain>
    </source>
</reference>
<keyword evidence="2" id="KW-0997">Cell inner membrane</keyword>
<evidence type="ECO:0000313" key="11">
    <source>
        <dbReference type="EMBL" id="KAA2241140.1"/>
    </source>
</evidence>
<keyword evidence="6" id="KW-0175">Coiled coil</keyword>
<evidence type="ECO:0000259" key="8">
    <source>
        <dbReference type="PROSITE" id="PS50111"/>
    </source>
</evidence>
<comment type="subcellular location">
    <subcellularLocation>
        <location evidence="1">Cell inner membrane</location>
        <topology evidence="1">Multi-pass membrane protein</topology>
    </subcellularLocation>
</comment>
<accession>A0A5B2VRB7</accession>
<dbReference type="Proteomes" id="UP000323142">
    <property type="component" value="Unassembled WGS sequence"/>
</dbReference>
<dbReference type="InterPro" id="IPR004089">
    <property type="entry name" value="MCPsignal_dom"/>
</dbReference>
<keyword evidence="7" id="KW-0472">Membrane</keyword>
<protein>
    <submittedName>
        <fullName evidence="11">HAMP domain-containing protein</fullName>
    </submittedName>
</protein>
<keyword evidence="7" id="KW-0812">Transmembrane</keyword>
<keyword evidence="7" id="KW-1133">Transmembrane helix</keyword>
<dbReference type="GO" id="GO:0006935">
    <property type="term" value="P:chemotaxis"/>
    <property type="evidence" value="ECO:0007669"/>
    <property type="project" value="InterPro"/>
</dbReference>
<dbReference type="Pfam" id="PF12729">
    <property type="entry name" value="4HB_MCP_1"/>
    <property type="match status" value="1"/>
</dbReference>
<evidence type="ECO:0000259" key="9">
    <source>
        <dbReference type="PROSITE" id="PS50192"/>
    </source>
</evidence>
<dbReference type="PROSITE" id="PS50885">
    <property type="entry name" value="HAMP"/>
    <property type="match status" value="1"/>
</dbReference>
<dbReference type="SUPFAM" id="SSF58104">
    <property type="entry name" value="Methyl-accepting chemotaxis protein (MCP) signaling domain"/>
    <property type="match status" value="1"/>
</dbReference>
<dbReference type="GO" id="GO:0004888">
    <property type="term" value="F:transmembrane signaling receptor activity"/>
    <property type="evidence" value="ECO:0007669"/>
    <property type="project" value="InterPro"/>
</dbReference>
<dbReference type="PROSITE" id="PS50192">
    <property type="entry name" value="T_SNARE"/>
    <property type="match status" value="1"/>
</dbReference>
<dbReference type="InterPro" id="IPR047347">
    <property type="entry name" value="YvaQ-like_sensor"/>
</dbReference>
<keyword evidence="12" id="KW-1185">Reference proteome</keyword>
<keyword evidence="2" id="KW-1003">Cell membrane</keyword>
<feature type="transmembrane region" description="Helical" evidence="7">
    <location>
        <begin position="12"/>
        <end position="30"/>
    </location>
</feature>
<reference evidence="11 12" key="1">
    <citation type="submission" date="2019-09" db="EMBL/GenBank/DDBJ databases">
        <title>Salinarimonas rosea gen. nov., sp. nov., a new member of the a-2 subgroup of the Proteobacteria.</title>
        <authorList>
            <person name="Liu J."/>
        </authorList>
    </citation>
    <scope>NUCLEOTIDE SEQUENCE [LARGE SCALE GENOMIC DNA]</scope>
    <source>
        <strain evidence="11 12">BN140002</strain>
    </source>
</reference>
<evidence type="ECO:0000313" key="12">
    <source>
        <dbReference type="Proteomes" id="UP000323142"/>
    </source>
</evidence>
<evidence type="ECO:0000256" key="1">
    <source>
        <dbReference type="ARBA" id="ARBA00004429"/>
    </source>
</evidence>
<dbReference type="CDD" id="cd19411">
    <property type="entry name" value="MCP2201-like_sensor"/>
    <property type="match status" value="1"/>
</dbReference>
<evidence type="ECO:0000256" key="2">
    <source>
        <dbReference type="ARBA" id="ARBA00022519"/>
    </source>
</evidence>
<evidence type="ECO:0000256" key="4">
    <source>
        <dbReference type="ARBA" id="ARBA00029447"/>
    </source>
</evidence>
<name>A0A5B2VRB7_9HYPH</name>